<sequence>MPQPDLKKAKGRKNKAGSASSYVFSMAQAQKALIRARECLQLARANRDRDKARESKAREELRRAQLDVAVRQSGLQDIQSQCTSAQRMVNSLRDEYRSLRDICHNPSNTIELPKDDDMIAEVEVKDEDDADTGNESEPLGDQ</sequence>
<proteinExistence type="predicted"/>
<feature type="region of interest" description="Disordered" evidence="2">
    <location>
        <begin position="1"/>
        <end position="20"/>
    </location>
</feature>
<dbReference type="Proteomes" id="UP000294933">
    <property type="component" value="Unassembled WGS sequence"/>
</dbReference>
<protein>
    <submittedName>
        <fullName evidence="3">Uncharacterized protein</fullName>
    </submittedName>
</protein>
<evidence type="ECO:0000256" key="1">
    <source>
        <dbReference type="SAM" id="Coils"/>
    </source>
</evidence>
<feature type="region of interest" description="Disordered" evidence="2">
    <location>
        <begin position="122"/>
        <end position="142"/>
    </location>
</feature>
<keyword evidence="1" id="KW-0175">Coiled coil</keyword>
<organism evidence="3 4">
    <name type="scientific">Rickenella mellea</name>
    <dbReference type="NCBI Taxonomy" id="50990"/>
    <lineage>
        <taxon>Eukaryota</taxon>
        <taxon>Fungi</taxon>
        <taxon>Dikarya</taxon>
        <taxon>Basidiomycota</taxon>
        <taxon>Agaricomycotina</taxon>
        <taxon>Agaricomycetes</taxon>
        <taxon>Hymenochaetales</taxon>
        <taxon>Rickenellaceae</taxon>
        <taxon>Rickenella</taxon>
    </lineage>
</organism>
<evidence type="ECO:0000313" key="4">
    <source>
        <dbReference type="Proteomes" id="UP000294933"/>
    </source>
</evidence>
<evidence type="ECO:0000256" key="2">
    <source>
        <dbReference type="SAM" id="MobiDB-lite"/>
    </source>
</evidence>
<reference evidence="3 4" key="1">
    <citation type="submission" date="2018-06" db="EMBL/GenBank/DDBJ databases">
        <title>A transcriptomic atlas of mushroom development highlights an independent origin of complex multicellularity.</title>
        <authorList>
            <consortium name="DOE Joint Genome Institute"/>
            <person name="Krizsan K."/>
            <person name="Almasi E."/>
            <person name="Merenyi Z."/>
            <person name="Sahu N."/>
            <person name="Viragh M."/>
            <person name="Koszo T."/>
            <person name="Mondo S."/>
            <person name="Kiss B."/>
            <person name="Balint B."/>
            <person name="Kues U."/>
            <person name="Barry K."/>
            <person name="Hegedus J.C."/>
            <person name="Henrissat B."/>
            <person name="Johnson J."/>
            <person name="Lipzen A."/>
            <person name="Ohm R."/>
            <person name="Nagy I."/>
            <person name="Pangilinan J."/>
            <person name="Yan J."/>
            <person name="Xiong Y."/>
            <person name="Grigoriev I.V."/>
            <person name="Hibbett D.S."/>
            <person name="Nagy L.G."/>
        </authorList>
    </citation>
    <scope>NUCLEOTIDE SEQUENCE [LARGE SCALE GENOMIC DNA]</scope>
    <source>
        <strain evidence="3 4">SZMC22713</strain>
    </source>
</reference>
<dbReference type="AlphaFoldDB" id="A0A4Y7PFQ6"/>
<dbReference type="VEuPathDB" id="FungiDB:BD410DRAFT_847074"/>
<gene>
    <name evidence="3" type="ORF">BD410DRAFT_847074</name>
</gene>
<dbReference type="EMBL" id="ML170727">
    <property type="protein sequence ID" value="TDL13319.1"/>
    <property type="molecule type" value="Genomic_DNA"/>
</dbReference>
<name>A0A4Y7PFQ6_9AGAM</name>
<feature type="coiled-coil region" evidence="1">
    <location>
        <begin position="42"/>
        <end position="95"/>
    </location>
</feature>
<accession>A0A4Y7PFQ6</accession>
<keyword evidence="4" id="KW-1185">Reference proteome</keyword>
<evidence type="ECO:0000313" key="3">
    <source>
        <dbReference type="EMBL" id="TDL13319.1"/>
    </source>
</evidence>